<dbReference type="OrthoDB" id="977571at2"/>
<dbReference type="GO" id="GO:0016747">
    <property type="term" value="F:acyltransferase activity, transferring groups other than amino-acyl groups"/>
    <property type="evidence" value="ECO:0007669"/>
    <property type="project" value="InterPro"/>
</dbReference>
<sequence length="257" mass="29198">MKLTDINNNSLERLALFGNSSPLMRILEEEKLSYLDSGFKKSIFNIIQLHSNEGLELSKLKEAMDFNENRLRNFELRIHDELISDDLTKFLEEENLQVLETNHSFLLEIKDNSPIEEAKYETSAVVDKQGVIDFAYVLASQFEPMDVDVIHFYNKIHQKLLANENFGMLSVYHDGAIAGVAEYFIDSQKNAVLHHLAVVNEEQGKGIGQSLLQAVIEELKVKKINTLAIQTVNDTAPYFEKLSCQLIGKTTCFGRKA</sequence>
<dbReference type="RefSeq" id="WP_109615566.1">
    <property type="nucleotide sequence ID" value="NZ_QGDO01000001.1"/>
</dbReference>
<keyword evidence="3" id="KW-1185">Reference proteome</keyword>
<dbReference type="CDD" id="cd04301">
    <property type="entry name" value="NAT_SF"/>
    <property type="match status" value="1"/>
</dbReference>
<evidence type="ECO:0000259" key="1">
    <source>
        <dbReference type="PROSITE" id="PS51186"/>
    </source>
</evidence>
<proteinExistence type="predicted"/>
<feature type="domain" description="N-acetyltransferase" evidence="1">
    <location>
        <begin position="121"/>
        <end position="257"/>
    </location>
</feature>
<dbReference type="Proteomes" id="UP000245535">
    <property type="component" value="Unassembled WGS sequence"/>
</dbReference>
<dbReference type="InterPro" id="IPR016181">
    <property type="entry name" value="Acyl_CoA_acyltransferase"/>
</dbReference>
<reference evidence="2 3" key="1">
    <citation type="submission" date="2018-03" db="EMBL/GenBank/DDBJ databases">
        <title>Genomic Encyclopedia of Archaeal and Bacterial Type Strains, Phase II (KMG-II): from individual species to whole genera.</title>
        <authorList>
            <person name="Goeker M."/>
        </authorList>
    </citation>
    <scope>NUCLEOTIDE SEQUENCE [LARGE SCALE GENOMIC DNA]</scope>
    <source>
        <strain evidence="2 3">DSM 28229</strain>
    </source>
</reference>
<accession>A0A315ZH47</accession>
<organism evidence="2 3">
    <name type="scientific">Sediminitomix flava</name>
    <dbReference type="NCBI Taxonomy" id="379075"/>
    <lineage>
        <taxon>Bacteria</taxon>
        <taxon>Pseudomonadati</taxon>
        <taxon>Bacteroidota</taxon>
        <taxon>Cytophagia</taxon>
        <taxon>Cytophagales</taxon>
        <taxon>Flammeovirgaceae</taxon>
        <taxon>Sediminitomix</taxon>
    </lineage>
</organism>
<keyword evidence="2" id="KW-0808">Transferase</keyword>
<gene>
    <name evidence="2" type="ORF">BC781_101394</name>
</gene>
<protein>
    <submittedName>
        <fullName evidence="2">Acetyltransferase (GNAT) family protein</fullName>
    </submittedName>
</protein>
<name>A0A315ZH47_SEDFL</name>
<dbReference type="Gene3D" id="3.40.630.30">
    <property type="match status" value="1"/>
</dbReference>
<dbReference type="EMBL" id="QGDO01000001">
    <property type="protein sequence ID" value="PWJ44044.1"/>
    <property type="molecule type" value="Genomic_DNA"/>
</dbReference>
<dbReference type="SUPFAM" id="SSF55729">
    <property type="entry name" value="Acyl-CoA N-acyltransferases (Nat)"/>
    <property type="match status" value="1"/>
</dbReference>
<dbReference type="InterPro" id="IPR000182">
    <property type="entry name" value="GNAT_dom"/>
</dbReference>
<dbReference type="PROSITE" id="PS51186">
    <property type="entry name" value="GNAT"/>
    <property type="match status" value="1"/>
</dbReference>
<dbReference type="AlphaFoldDB" id="A0A315ZH47"/>
<dbReference type="Pfam" id="PF00583">
    <property type="entry name" value="Acetyltransf_1"/>
    <property type="match status" value="1"/>
</dbReference>
<evidence type="ECO:0000313" key="3">
    <source>
        <dbReference type="Proteomes" id="UP000245535"/>
    </source>
</evidence>
<comment type="caution">
    <text evidence="2">The sequence shown here is derived from an EMBL/GenBank/DDBJ whole genome shotgun (WGS) entry which is preliminary data.</text>
</comment>
<evidence type="ECO:0000313" key="2">
    <source>
        <dbReference type="EMBL" id="PWJ44044.1"/>
    </source>
</evidence>